<keyword evidence="5" id="KW-0282">Flagellum</keyword>
<evidence type="ECO:0000313" key="10">
    <source>
        <dbReference type="Proteomes" id="UP001489004"/>
    </source>
</evidence>
<dbReference type="GO" id="GO:0005930">
    <property type="term" value="C:axoneme"/>
    <property type="evidence" value="ECO:0007669"/>
    <property type="project" value="UniProtKB-SubCell"/>
</dbReference>
<dbReference type="GO" id="GO:0031514">
    <property type="term" value="C:motile cilium"/>
    <property type="evidence" value="ECO:0007669"/>
    <property type="project" value="UniProtKB-SubCell"/>
</dbReference>
<evidence type="ECO:0000256" key="6">
    <source>
        <dbReference type="ARBA" id="ARBA00023069"/>
    </source>
</evidence>
<comment type="caution">
    <text evidence="9">The sequence shown here is derived from an EMBL/GenBank/DDBJ whole genome shotgun (WGS) entry which is preliminary data.</text>
</comment>
<dbReference type="SMART" id="SM00698">
    <property type="entry name" value="MORN"/>
    <property type="match status" value="10"/>
</dbReference>
<evidence type="ECO:0000256" key="1">
    <source>
        <dbReference type="ARBA" id="ARBA00004230"/>
    </source>
</evidence>
<organism evidence="9 10">
    <name type="scientific">[Myrmecia] bisecta</name>
    <dbReference type="NCBI Taxonomy" id="41462"/>
    <lineage>
        <taxon>Eukaryota</taxon>
        <taxon>Viridiplantae</taxon>
        <taxon>Chlorophyta</taxon>
        <taxon>core chlorophytes</taxon>
        <taxon>Trebouxiophyceae</taxon>
        <taxon>Trebouxiales</taxon>
        <taxon>Trebouxiaceae</taxon>
        <taxon>Myrmecia</taxon>
    </lineage>
</organism>
<dbReference type="PANTHER" id="PTHR46613:SF1">
    <property type="entry name" value="RADIAL SPOKE HEAD 10 HOMOLOG B-RELATED"/>
    <property type="match status" value="1"/>
</dbReference>
<evidence type="ECO:0000256" key="4">
    <source>
        <dbReference type="ARBA" id="ARBA00022737"/>
    </source>
</evidence>
<evidence type="ECO:0000256" key="5">
    <source>
        <dbReference type="ARBA" id="ARBA00022846"/>
    </source>
</evidence>
<dbReference type="InterPro" id="IPR003409">
    <property type="entry name" value="MORN"/>
</dbReference>
<keyword evidence="6" id="KW-0969">Cilium</keyword>
<dbReference type="Proteomes" id="UP001489004">
    <property type="component" value="Unassembled WGS sequence"/>
</dbReference>
<reference evidence="9 10" key="1">
    <citation type="journal article" date="2024" name="Nat. Commun.">
        <title>Phylogenomics reveals the evolutionary origins of lichenization in chlorophyte algae.</title>
        <authorList>
            <person name="Puginier C."/>
            <person name="Libourel C."/>
            <person name="Otte J."/>
            <person name="Skaloud P."/>
            <person name="Haon M."/>
            <person name="Grisel S."/>
            <person name="Petersen M."/>
            <person name="Berrin J.G."/>
            <person name="Delaux P.M."/>
            <person name="Dal Grande F."/>
            <person name="Keller J."/>
        </authorList>
    </citation>
    <scope>NUCLEOTIDE SEQUENCE [LARGE SCALE GENOMIC DNA]</scope>
    <source>
        <strain evidence="9 10">SAG 2043</strain>
    </source>
</reference>
<dbReference type="SUPFAM" id="SSF82185">
    <property type="entry name" value="Histone H3 K4-specific methyltransferase SET7/9 N-terminal domain"/>
    <property type="match status" value="3"/>
</dbReference>
<evidence type="ECO:0000256" key="2">
    <source>
        <dbReference type="ARBA" id="ARBA00004430"/>
    </source>
</evidence>
<evidence type="ECO:0000256" key="7">
    <source>
        <dbReference type="ARBA" id="ARBA00023212"/>
    </source>
</evidence>
<evidence type="ECO:0000313" key="9">
    <source>
        <dbReference type="EMBL" id="KAK9823844.1"/>
    </source>
</evidence>
<dbReference type="GO" id="GO:0016020">
    <property type="term" value="C:membrane"/>
    <property type="evidence" value="ECO:0007669"/>
    <property type="project" value="UniProtKB-ARBA"/>
</dbReference>
<keyword evidence="7" id="KW-0206">Cytoskeleton</keyword>
<gene>
    <name evidence="9" type="ORF">WJX72_005878</name>
</gene>
<dbReference type="PANTHER" id="PTHR46613">
    <property type="entry name" value="RADIAL SPOKE HEAD 10 HOMOLOG B-RELATED"/>
    <property type="match status" value="1"/>
</dbReference>
<proteinExistence type="predicted"/>
<keyword evidence="3" id="KW-0963">Cytoplasm</keyword>
<dbReference type="Gene3D" id="2.20.110.10">
    <property type="entry name" value="Histone H3 K4-specific methyltransferase SET7/9 N-terminal domain"/>
    <property type="match status" value="3"/>
</dbReference>
<name>A0AAW1QQX0_9CHLO</name>
<keyword evidence="8" id="KW-0966">Cell projection</keyword>
<keyword evidence="4" id="KW-0677">Repeat</keyword>
<dbReference type="AlphaFoldDB" id="A0AAW1QQX0"/>
<dbReference type="Pfam" id="PF02493">
    <property type="entry name" value="MORN"/>
    <property type="match status" value="10"/>
</dbReference>
<sequence length="615" mass="67200">MPGLVVERGEGDGIGKAATRLLWSERAALAPSVIEAELLKVSVAQYEGGYAADGLFEGEGKATFVTGHTYEGCFLRGQLHGKGRYIWSDGIVYTGDFADNSITGTGVWEWPSGARYEGQVLGGLRHGLGRMSFSGSEVVYSGSWRKAKRHGQGRLVFNAAETCFYDGAWKDDVKHGQGSMQYQDGSMYSGGWAHDLKEGHGTMRWAGGREQYVGRWAGGLQNGPGEHVWLQALPTRQNPSKNHAFFVMFNRYSGMFKDGKRHGWGVLHYATGARYEGEWQCEKKHGQGCFCFEDGSVFQGQFSDDQAVPTNEQAFGATGTGVQLSIGDLLSQEADAEAAAKSIANLLLCHNLELRSIYDRYSALSSPAAGQSASDPRQQRHVFTLRNAQFWQLMRDCAIPEPALPLARINTLTQQARTLPAALLSLRERLAPAEVYEVLQMEQHAVHSQQADLLFHQLCEALVRIAHCKYHSLPSLARRIQRLLQQDVLSRAGKVKPDPFQQQLGFEDNAALVTQLAQQVAAAFQQACFAAPRSLESSGRSSATPVPDLLPSSPPDLSLFDLDVPCTFQCFVDGTVRCAEHMKDGVPEDEAALPRKLSALLDCLAGTPGDATGQL</sequence>
<dbReference type="EMBL" id="JALJOR010000002">
    <property type="protein sequence ID" value="KAK9823844.1"/>
    <property type="molecule type" value="Genomic_DNA"/>
</dbReference>
<keyword evidence="10" id="KW-1185">Reference proteome</keyword>
<accession>A0AAW1QQX0</accession>
<comment type="subcellular location">
    <subcellularLocation>
        <location evidence="1">Cell projection</location>
        <location evidence="1">Cilium</location>
        <location evidence="1">Flagellum</location>
    </subcellularLocation>
    <subcellularLocation>
        <location evidence="2">Cytoplasm</location>
        <location evidence="2">Cytoskeleton</location>
        <location evidence="2">Cilium axoneme</location>
    </subcellularLocation>
</comment>
<evidence type="ECO:0000256" key="8">
    <source>
        <dbReference type="ARBA" id="ARBA00023273"/>
    </source>
</evidence>
<evidence type="ECO:0000256" key="3">
    <source>
        <dbReference type="ARBA" id="ARBA00022490"/>
    </source>
</evidence>
<protein>
    <submittedName>
        <fullName evidence="9">Uncharacterized protein</fullName>
    </submittedName>
</protein>